<keyword evidence="1 2" id="KW-0732">Signal</keyword>
<protein>
    <submittedName>
        <fullName evidence="4">BON domain-containing protein</fullName>
    </submittedName>
</protein>
<dbReference type="EMBL" id="JAJBZT010000002">
    <property type="protein sequence ID" value="MCB6182623.1"/>
    <property type="molecule type" value="Genomic_DNA"/>
</dbReference>
<dbReference type="Proteomes" id="UP001165395">
    <property type="component" value="Unassembled WGS sequence"/>
</dbReference>
<accession>A0ABS8D3L9</accession>
<gene>
    <name evidence="4" type="ORF">LIN78_03535</name>
</gene>
<dbReference type="Pfam" id="PF04972">
    <property type="entry name" value="BON"/>
    <property type="match status" value="2"/>
</dbReference>
<dbReference type="InterPro" id="IPR051686">
    <property type="entry name" value="Lipoprotein_DolP"/>
</dbReference>
<sequence>MSLNTRFPAKSVAILLLASLAAPLLSGCVAAVAGGVAVGAMSANDRRTTGTQIEDQSIESKAESRISAKYGDKVAHVNVISFNRHALLTGEVADAATKVDIEKMVRAVPNVAGVHNELTIAPVSSFSDRTSDGYITSKVKARLVDSKQVSTNHVKVVTERKIVYLMGLVSHKEGDAAASVASTTGSVAKVITLFEYLD</sequence>
<dbReference type="PANTHER" id="PTHR34606:SF4">
    <property type="entry name" value="OUTER MEMBRANE LIPOPROTEIN DOLP"/>
    <property type="match status" value="1"/>
</dbReference>
<dbReference type="Gene3D" id="3.30.1340.30">
    <property type="match status" value="1"/>
</dbReference>
<comment type="caution">
    <text evidence="4">The sequence shown here is derived from an EMBL/GenBank/DDBJ whole genome shotgun (WGS) entry which is preliminary data.</text>
</comment>
<keyword evidence="5" id="KW-1185">Reference proteome</keyword>
<dbReference type="RefSeq" id="WP_227178543.1">
    <property type="nucleotide sequence ID" value="NZ_JAJBZT010000002.1"/>
</dbReference>
<feature type="signal peptide" evidence="2">
    <location>
        <begin position="1"/>
        <end position="33"/>
    </location>
</feature>
<dbReference type="SMART" id="SM00749">
    <property type="entry name" value="BON"/>
    <property type="match status" value="2"/>
</dbReference>
<name>A0ABS8D3L9_9NEIS</name>
<dbReference type="InterPro" id="IPR014004">
    <property type="entry name" value="Transpt-assoc_nodulatn_dom_bac"/>
</dbReference>
<evidence type="ECO:0000313" key="5">
    <source>
        <dbReference type="Proteomes" id="UP001165395"/>
    </source>
</evidence>
<feature type="domain" description="BON" evidence="3">
    <location>
        <begin position="131"/>
        <end position="198"/>
    </location>
</feature>
<evidence type="ECO:0000313" key="4">
    <source>
        <dbReference type="EMBL" id="MCB6182623.1"/>
    </source>
</evidence>
<organism evidence="4 5">
    <name type="scientific">Leeia speluncae</name>
    <dbReference type="NCBI Taxonomy" id="2884804"/>
    <lineage>
        <taxon>Bacteria</taxon>
        <taxon>Pseudomonadati</taxon>
        <taxon>Pseudomonadota</taxon>
        <taxon>Betaproteobacteria</taxon>
        <taxon>Neisseriales</taxon>
        <taxon>Leeiaceae</taxon>
        <taxon>Leeia</taxon>
    </lineage>
</organism>
<feature type="domain" description="BON" evidence="3">
    <location>
        <begin position="54"/>
        <end position="122"/>
    </location>
</feature>
<dbReference type="InterPro" id="IPR007055">
    <property type="entry name" value="BON_dom"/>
</dbReference>
<proteinExistence type="predicted"/>
<feature type="chain" id="PRO_5046465992" evidence="2">
    <location>
        <begin position="34"/>
        <end position="198"/>
    </location>
</feature>
<dbReference type="PROSITE" id="PS50914">
    <property type="entry name" value="BON"/>
    <property type="match status" value="2"/>
</dbReference>
<reference evidence="4" key="1">
    <citation type="submission" date="2021-10" db="EMBL/GenBank/DDBJ databases">
        <title>The complete genome sequence of Leeia sp. TBRC 13508.</title>
        <authorList>
            <person name="Charoenyingcharoen P."/>
            <person name="Yukphan P."/>
        </authorList>
    </citation>
    <scope>NUCLEOTIDE SEQUENCE</scope>
    <source>
        <strain evidence="4">TBRC 13508</strain>
    </source>
</reference>
<evidence type="ECO:0000256" key="1">
    <source>
        <dbReference type="ARBA" id="ARBA00022729"/>
    </source>
</evidence>
<dbReference type="PANTHER" id="PTHR34606">
    <property type="entry name" value="BON DOMAIN-CONTAINING PROTEIN"/>
    <property type="match status" value="1"/>
</dbReference>
<evidence type="ECO:0000256" key="2">
    <source>
        <dbReference type="SAM" id="SignalP"/>
    </source>
</evidence>
<dbReference type="PROSITE" id="PS51257">
    <property type="entry name" value="PROKAR_LIPOPROTEIN"/>
    <property type="match status" value="1"/>
</dbReference>
<evidence type="ECO:0000259" key="3">
    <source>
        <dbReference type="PROSITE" id="PS50914"/>
    </source>
</evidence>